<dbReference type="RefSeq" id="WP_068271221.1">
    <property type="nucleotide sequence ID" value="NZ_LQZG01000001.1"/>
</dbReference>
<dbReference type="InterPro" id="IPR001345">
    <property type="entry name" value="PG/BPGM_mutase_AS"/>
</dbReference>
<dbReference type="PANTHER" id="PTHR48100:SF1">
    <property type="entry name" value="HISTIDINE PHOSPHATASE FAMILY PROTEIN-RELATED"/>
    <property type="match status" value="1"/>
</dbReference>
<dbReference type="STRING" id="262209.AWH69_02995"/>
<sequence>MPLQQVILVRHGQSEGNVAAELAQRDGLERIDVPARDPDVELSATGREQAAAVGRWLGELAEADQPGVVWSSPYRRARQTGEIALREADVDLHLRVDERLRDRDMGITDMLTADGITKKYPEEAERRAWIGKFYYRPPGGESWADVAGRVRAVLAELAAVEGHEVALVTAHDVVVLLFCYVAEGLDEEAVLERSRSDPLRNAAICRLVRDTSSPTGWAVTDYNLDDHLRREGVEVTDQPGASDEVGGGSRDEQSEDVDA</sequence>
<dbReference type="InterPro" id="IPR013078">
    <property type="entry name" value="His_Pase_superF_clade-1"/>
</dbReference>
<dbReference type="CDD" id="cd07067">
    <property type="entry name" value="HP_PGM_like"/>
    <property type="match status" value="1"/>
</dbReference>
<evidence type="ECO:0000313" key="5">
    <source>
        <dbReference type="EMBL" id="OAB88765.1"/>
    </source>
</evidence>
<evidence type="ECO:0000313" key="6">
    <source>
        <dbReference type="Proteomes" id="UP000076976"/>
    </source>
</evidence>
<dbReference type="Proteomes" id="UP000076976">
    <property type="component" value="Unassembled WGS sequence"/>
</dbReference>
<evidence type="ECO:0000256" key="1">
    <source>
        <dbReference type="ARBA" id="ARBA00023152"/>
    </source>
</evidence>
<evidence type="ECO:0000256" key="2">
    <source>
        <dbReference type="ARBA" id="ARBA00023235"/>
    </source>
</evidence>
<dbReference type="EMBL" id="LQZG01000001">
    <property type="protein sequence ID" value="OAB88765.1"/>
    <property type="molecule type" value="Genomic_DNA"/>
</dbReference>
<keyword evidence="6" id="KW-1185">Reference proteome</keyword>
<feature type="binding site" evidence="3">
    <location>
        <position position="76"/>
    </location>
    <ligand>
        <name>substrate</name>
    </ligand>
</feature>
<keyword evidence="1" id="KW-0324">Glycolysis</keyword>
<protein>
    <recommendedName>
        <fullName evidence="7">Histidine phosphatase family protein</fullName>
    </recommendedName>
</protein>
<evidence type="ECO:0000256" key="3">
    <source>
        <dbReference type="PIRSR" id="PIRSR613078-2"/>
    </source>
</evidence>
<dbReference type="AlphaFoldDB" id="A0A176QG24"/>
<dbReference type="InterPro" id="IPR029033">
    <property type="entry name" value="His_PPase_superfam"/>
</dbReference>
<evidence type="ECO:0008006" key="7">
    <source>
        <dbReference type="Google" id="ProtNLM"/>
    </source>
</evidence>
<dbReference type="GO" id="GO:0005737">
    <property type="term" value="C:cytoplasm"/>
    <property type="evidence" value="ECO:0007669"/>
    <property type="project" value="TreeGrafter"/>
</dbReference>
<dbReference type="PROSITE" id="PS00175">
    <property type="entry name" value="PG_MUTASE"/>
    <property type="match status" value="1"/>
</dbReference>
<dbReference type="GO" id="GO:0016791">
    <property type="term" value="F:phosphatase activity"/>
    <property type="evidence" value="ECO:0007669"/>
    <property type="project" value="TreeGrafter"/>
</dbReference>
<dbReference type="Gene3D" id="3.40.50.1240">
    <property type="entry name" value="Phosphoglycerate mutase-like"/>
    <property type="match status" value="1"/>
</dbReference>
<evidence type="ECO:0000256" key="4">
    <source>
        <dbReference type="SAM" id="MobiDB-lite"/>
    </source>
</evidence>
<gene>
    <name evidence="5" type="ORF">AWH69_02995</name>
</gene>
<keyword evidence="2" id="KW-0413">Isomerase</keyword>
<feature type="binding site" evidence="3">
    <location>
        <begin position="10"/>
        <end position="17"/>
    </location>
    <ligand>
        <name>substrate</name>
    </ligand>
</feature>
<name>A0A176QG24_9MICO</name>
<proteinExistence type="predicted"/>
<dbReference type="SUPFAM" id="SSF53254">
    <property type="entry name" value="Phosphoglycerate mutase-like"/>
    <property type="match status" value="1"/>
</dbReference>
<dbReference type="SMART" id="SM00855">
    <property type="entry name" value="PGAM"/>
    <property type="match status" value="1"/>
</dbReference>
<dbReference type="Pfam" id="PF00300">
    <property type="entry name" value="His_Phos_1"/>
    <property type="match status" value="1"/>
</dbReference>
<organism evidence="5 6">
    <name type="scientific">Janibacter melonis</name>
    <dbReference type="NCBI Taxonomy" id="262209"/>
    <lineage>
        <taxon>Bacteria</taxon>
        <taxon>Bacillati</taxon>
        <taxon>Actinomycetota</taxon>
        <taxon>Actinomycetes</taxon>
        <taxon>Micrococcales</taxon>
        <taxon>Intrasporangiaceae</taxon>
        <taxon>Janibacter</taxon>
    </lineage>
</organism>
<comment type="caution">
    <text evidence="5">The sequence shown here is derived from an EMBL/GenBank/DDBJ whole genome shotgun (WGS) entry which is preliminary data.</text>
</comment>
<dbReference type="PANTHER" id="PTHR48100">
    <property type="entry name" value="BROAD-SPECIFICITY PHOSPHATASE YOR283W-RELATED"/>
    <property type="match status" value="1"/>
</dbReference>
<reference evidence="5 6" key="1">
    <citation type="submission" date="2016-01" db="EMBL/GenBank/DDBJ databases">
        <title>Janibacter melonis strain CD11_4 genome sequencing and assembly.</title>
        <authorList>
            <person name="Nair G.R."/>
            <person name="Kaur G."/>
            <person name="Chander A.M."/>
            <person name="Mayilraj S."/>
        </authorList>
    </citation>
    <scope>NUCLEOTIDE SEQUENCE [LARGE SCALE GENOMIC DNA]</scope>
    <source>
        <strain evidence="5 6">CD11-4</strain>
    </source>
</reference>
<dbReference type="InterPro" id="IPR050275">
    <property type="entry name" value="PGM_Phosphatase"/>
</dbReference>
<accession>A0A176QG24</accession>
<feature type="region of interest" description="Disordered" evidence="4">
    <location>
        <begin position="229"/>
        <end position="259"/>
    </location>
</feature>